<keyword evidence="2" id="KW-1185">Reference proteome</keyword>
<feature type="non-terminal residue" evidence="1">
    <location>
        <position position="1"/>
    </location>
</feature>
<sequence length="80" mass="8586">TPTLPWLQALLPCLSCNPSLKAILIAASSVVKVGVGDKNLDRTSPQKLAIVVGKTQPYKPHTRISLFQCGTQVPYLTIVS</sequence>
<evidence type="ECO:0000313" key="2">
    <source>
        <dbReference type="Proteomes" id="UP000257109"/>
    </source>
</evidence>
<dbReference type="EMBL" id="QJKJ01009877">
    <property type="protein sequence ID" value="RDX75308.1"/>
    <property type="molecule type" value="Genomic_DNA"/>
</dbReference>
<feature type="non-terminal residue" evidence="1">
    <location>
        <position position="80"/>
    </location>
</feature>
<comment type="caution">
    <text evidence="1">The sequence shown here is derived from an EMBL/GenBank/DDBJ whole genome shotgun (WGS) entry which is preliminary data.</text>
</comment>
<gene>
    <name evidence="1" type="ORF">CR513_44829</name>
</gene>
<evidence type="ECO:0000313" key="1">
    <source>
        <dbReference type="EMBL" id="RDX75308.1"/>
    </source>
</evidence>
<reference evidence="1" key="1">
    <citation type="submission" date="2018-05" db="EMBL/GenBank/DDBJ databases">
        <title>Draft genome of Mucuna pruriens seed.</title>
        <authorList>
            <person name="Nnadi N.E."/>
            <person name="Vos R."/>
            <person name="Hasami M.H."/>
            <person name="Devisetty U.K."/>
            <person name="Aguiy J.C."/>
        </authorList>
    </citation>
    <scope>NUCLEOTIDE SEQUENCE [LARGE SCALE GENOMIC DNA]</scope>
    <source>
        <strain evidence="1">JCA_2017</strain>
    </source>
</reference>
<dbReference type="AlphaFoldDB" id="A0A371FAJ2"/>
<accession>A0A371FAJ2</accession>
<organism evidence="1 2">
    <name type="scientific">Mucuna pruriens</name>
    <name type="common">Velvet bean</name>
    <name type="synonym">Dolichos pruriens</name>
    <dbReference type="NCBI Taxonomy" id="157652"/>
    <lineage>
        <taxon>Eukaryota</taxon>
        <taxon>Viridiplantae</taxon>
        <taxon>Streptophyta</taxon>
        <taxon>Embryophyta</taxon>
        <taxon>Tracheophyta</taxon>
        <taxon>Spermatophyta</taxon>
        <taxon>Magnoliopsida</taxon>
        <taxon>eudicotyledons</taxon>
        <taxon>Gunneridae</taxon>
        <taxon>Pentapetalae</taxon>
        <taxon>rosids</taxon>
        <taxon>fabids</taxon>
        <taxon>Fabales</taxon>
        <taxon>Fabaceae</taxon>
        <taxon>Papilionoideae</taxon>
        <taxon>50 kb inversion clade</taxon>
        <taxon>NPAAA clade</taxon>
        <taxon>indigoferoid/millettioid clade</taxon>
        <taxon>Phaseoleae</taxon>
        <taxon>Mucuna</taxon>
    </lineage>
</organism>
<name>A0A371FAJ2_MUCPR</name>
<dbReference type="Proteomes" id="UP000257109">
    <property type="component" value="Unassembled WGS sequence"/>
</dbReference>
<proteinExistence type="predicted"/>
<protein>
    <submittedName>
        <fullName evidence="1">Uncharacterized protein</fullName>
    </submittedName>
</protein>